<protein>
    <recommendedName>
        <fullName evidence="3">peroxidase</fullName>
        <ecNumber evidence="3">1.11.1.7</ecNumber>
    </recommendedName>
</protein>
<dbReference type="GO" id="GO:0020037">
    <property type="term" value="F:heme binding"/>
    <property type="evidence" value="ECO:0007669"/>
    <property type="project" value="InterPro"/>
</dbReference>
<keyword evidence="10" id="KW-1015">Disulfide bond</keyword>
<dbReference type="PROSITE" id="PS50873">
    <property type="entry name" value="PEROXIDASE_4"/>
    <property type="match status" value="1"/>
</dbReference>
<accession>A0AA88CHB9</accession>
<dbReference type="PANTHER" id="PTHR31235">
    <property type="entry name" value="PEROXIDASE 25-RELATED"/>
    <property type="match status" value="1"/>
</dbReference>
<dbReference type="GO" id="GO:0046872">
    <property type="term" value="F:metal ion binding"/>
    <property type="evidence" value="ECO:0007669"/>
    <property type="project" value="UniProtKB-KW"/>
</dbReference>
<evidence type="ECO:0000256" key="9">
    <source>
        <dbReference type="PIRSR" id="PIRSR600823-3"/>
    </source>
</evidence>
<feature type="disulfide bond" evidence="10">
    <location>
        <begin position="51"/>
        <end position="254"/>
    </location>
</feature>
<evidence type="ECO:0000256" key="11">
    <source>
        <dbReference type="RuleBase" id="RU004241"/>
    </source>
</evidence>
<comment type="caution">
    <text evidence="13">The sequence shown here is derived from an EMBL/GenBank/DDBJ whole genome shotgun (WGS) entry which is preliminary data.</text>
</comment>
<dbReference type="EC" id="1.11.1.7" evidence="3"/>
<evidence type="ECO:0000256" key="4">
    <source>
        <dbReference type="ARBA" id="ARBA00022559"/>
    </source>
</evidence>
<keyword evidence="7" id="KW-0560">Oxidoreductase</keyword>
<dbReference type="AlphaFoldDB" id="A0AA88CHB9"/>
<evidence type="ECO:0000256" key="8">
    <source>
        <dbReference type="ARBA" id="ARBA00023004"/>
    </source>
</evidence>
<comment type="cofactor">
    <cofactor evidence="2">
        <name>heme b</name>
        <dbReference type="ChEBI" id="CHEBI:60344"/>
    </cofactor>
</comment>
<evidence type="ECO:0000256" key="3">
    <source>
        <dbReference type="ARBA" id="ARBA00012313"/>
    </source>
</evidence>
<dbReference type="Pfam" id="PF00141">
    <property type="entry name" value="peroxidase"/>
    <property type="match status" value="1"/>
</dbReference>
<organism evidence="13 14">
    <name type="scientific">Ficus carica</name>
    <name type="common">Common fig</name>
    <dbReference type="NCBI Taxonomy" id="3494"/>
    <lineage>
        <taxon>Eukaryota</taxon>
        <taxon>Viridiplantae</taxon>
        <taxon>Streptophyta</taxon>
        <taxon>Embryophyta</taxon>
        <taxon>Tracheophyta</taxon>
        <taxon>Spermatophyta</taxon>
        <taxon>Magnoliopsida</taxon>
        <taxon>eudicotyledons</taxon>
        <taxon>Gunneridae</taxon>
        <taxon>Pentapetalae</taxon>
        <taxon>rosids</taxon>
        <taxon>fabids</taxon>
        <taxon>Rosales</taxon>
        <taxon>Moraceae</taxon>
        <taxon>Ficeae</taxon>
        <taxon>Ficus</taxon>
    </lineage>
</organism>
<keyword evidence="9" id="KW-0106">Calcium</keyword>
<sequence>MAEGRKEMVEPKEKRRAMAESIIVGVYLINTTSVHGQGTRLEATFPGVVSCADILALAERDAVVLETGTTSYSDTIKLCVWFSWQVPTGRRDGRVSLALEAIDSQKQQFATKGLNTQDLIALVGNDSSHMSYRLYYFSATTASGADPTINPSFVPTLRAHCPQNGDRTRRVDLDTGSASLFDTTFFANLKNGRGVVESDQVLWTVPSTRTIVEGFLRLRGAQGLNFKVEFAKSMEKMSNIGVKTGTHGEIRRVCTAVN</sequence>
<feature type="binding site" evidence="9">
    <location>
        <position position="174"/>
    </location>
    <ligand>
        <name>Ca(2+)</name>
        <dbReference type="ChEBI" id="CHEBI:29108"/>
        <label>2</label>
    </ligand>
</feature>
<gene>
    <name evidence="13" type="ORF">TIFTF001_046981</name>
</gene>
<evidence type="ECO:0000256" key="6">
    <source>
        <dbReference type="ARBA" id="ARBA00022723"/>
    </source>
</evidence>
<reference evidence="13" key="1">
    <citation type="submission" date="2023-07" db="EMBL/GenBank/DDBJ databases">
        <title>draft genome sequence of fig (Ficus carica).</title>
        <authorList>
            <person name="Takahashi T."/>
            <person name="Nishimura K."/>
        </authorList>
    </citation>
    <scope>NUCLEOTIDE SEQUENCE</scope>
</reference>
<evidence type="ECO:0000259" key="12">
    <source>
        <dbReference type="PROSITE" id="PS50873"/>
    </source>
</evidence>
<keyword evidence="5" id="KW-0349">Heme</keyword>
<dbReference type="InterPro" id="IPR002016">
    <property type="entry name" value="Haem_peroxidase"/>
</dbReference>
<keyword evidence="4" id="KW-0575">Peroxidase</keyword>
<evidence type="ECO:0000256" key="1">
    <source>
        <dbReference type="ARBA" id="ARBA00000189"/>
    </source>
</evidence>
<keyword evidence="6 9" id="KW-0479">Metal-binding</keyword>
<dbReference type="SUPFAM" id="SSF48113">
    <property type="entry name" value="Heme-dependent peroxidases"/>
    <property type="match status" value="1"/>
</dbReference>
<dbReference type="Gene3D" id="1.10.520.10">
    <property type="match status" value="1"/>
</dbReference>
<evidence type="ECO:0000313" key="13">
    <source>
        <dbReference type="EMBL" id="GMN19703.1"/>
    </source>
</evidence>
<dbReference type="PRINTS" id="PR00461">
    <property type="entry name" value="PLPEROXIDASE"/>
</dbReference>
<evidence type="ECO:0000256" key="5">
    <source>
        <dbReference type="ARBA" id="ARBA00022617"/>
    </source>
</evidence>
<dbReference type="GO" id="GO:0140825">
    <property type="term" value="F:lactoperoxidase activity"/>
    <property type="evidence" value="ECO:0007669"/>
    <property type="project" value="UniProtKB-EC"/>
</dbReference>
<dbReference type="GO" id="GO:0006979">
    <property type="term" value="P:response to oxidative stress"/>
    <property type="evidence" value="ECO:0007669"/>
    <property type="project" value="InterPro"/>
</dbReference>
<keyword evidence="14" id="KW-1185">Reference proteome</keyword>
<keyword evidence="8" id="KW-0408">Iron</keyword>
<dbReference type="EMBL" id="BTGU01005074">
    <property type="protein sequence ID" value="GMN19703.1"/>
    <property type="molecule type" value="Genomic_DNA"/>
</dbReference>
<comment type="cofactor">
    <cofactor evidence="9">
        <name>Ca(2+)</name>
        <dbReference type="ChEBI" id="CHEBI:29108"/>
    </cofactor>
    <text evidence="9">Binds 2 calcium ions per subunit.</text>
</comment>
<name>A0AA88CHB9_FICCA</name>
<dbReference type="InterPro" id="IPR010255">
    <property type="entry name" value="Haem_peroxidase_sf"/>
</dbReference>
<dbReference type="PRINTS" id="PR00458">
    <property type="entry name" value="PEROXIDASE"/>
</dbReference>
<comment type="similarity">
    <text evidence="11">Belongs to the peroxidase family.</text>
</comment>
<dbReference type="InterPro" id="IPR000823">
    <property type="entry name" value="Peroxidase_pln"/>
</dbReference>
<evidence type="ECO:0000256" key="7">
    <source>
        <dbReference type="ARBA" id="ARBA00023002"/>
    </source>
</evidence>
<feature type="domain" description="Plant heme peroxidase family profile" evidence="12">
    <location>
        <begin position="39"/>
        <end position="258"/>
    </location>
</feature>
<dbReference type="Gene3D" id="1.10.420.10">
    <property type="entry name" value="Peroxidase, domain 2"/>
    <property type="match status" value="1"/>
</dbReference>
<comment type="catalytic activity">
    <reaction evidence="1">
        <text>2 a phenolic donor + H2O2 = 2 a phenolic radical donor + 2 H2O</text>
        <dbReference type="Rhea" id="RHEA:56136"/>
        <dbReference type="ChEBI" id="CHEBI:15377"/>
        <dbReference type="ChEBI" id="CHEBI:16240"/>
        <dbReference type="ChEBI" id="CHEBI:139520"/>
        <dbReference type="ChEBI" id="CHEBI:139521"/>
        <dbReference type="EC" id="1.11.1.7"/>
    </reaction>
</comment>
<dbReference type="Proteomes" id="UP001187192">
    <property type="component" value="Unassembled WGS sequence"/>
</dbReference>
<evidence type="ECO:0000256" key="10">
    <source>
        <dbReference type="PIRSR" id="PIRSR600823-5"/>
    </source>
</evidence>
<feature type="binding site" evidence="9">
    <location>
        <position position="182"/>
    </location>
    <ligand>
        <name>Ca(2+)</name>
        <dbReference type="ChEBI" id="CHEBI:29108"/>
        <label>2</label>
    </ligand>
</feature>
<proteinExistence type="inferred from homology"/>
<evidence type="ECO:0000256" key="2">
    <source>
        <dbReference type="ARBA" id="ARBA00001970"/>
    </source>
</evidence>
<evidence type="ECO:0000313" key="14">
    <source>
        <dbReference type="Proteomes" id="UP001187192"/>
    </source>
</evidence>